<organism evidence="2 3">
    <name type="scientific">Zizania palustris</name>
    <name type="common">Northern wild rice</name>
    <dbReference type="NCBI Taxonomy" id="103762"/>
    <lineage>
        <taxon>Eukaryota</taxon>
        <taxon>Viridiplantae</taxon>
        <taxon>Streptophyta</taxon>
        <taxon>Embryophyta</taxon>
        <taxon>Tracheophyta</taxon>
        <taxon>Spermatophyta</taxon>
        <taxon>Magnoliopsida</taxon>
        <taxon>Liliopsida</taxon>
        <taxon>Poales</taxon>
        <taxon>Poaceae</taxon>
        <taxon>BOP clade</taxon>
        <taxon>Oryzoideae</taxon>
        <taxon>Oryzeae</taxon>
        <taxon>Zizaniinae</taxon>
        <taxon>Zizania</taxon>
    </lineage>
</organism>
<dbReference type="InterPro" id="IPR044842">
    <property type="entry name" value="ALKBH9B/ALKBH10B-like"/>
</dbReference>
<evidence type="ECO:0000256" key="1">
    <source>
        <dbReference type="SAM" id="MobiDB-lite"/>
    </source>
</evidence>
<feature type="region of interest" description="Disordered" evidence="1">
    <location>
        <begin position="133"/>
        <end position="200"/>
    </location>
</feature>
<comment type="caution">
    <text evidence="2">The sequence shown here is derived from an EMBL/GenBank/DDBJ whole genome shotgun (WGS) entry which is preliminary data.</text>
</comment>
<sequence>MTTGPAAAAGVALAPASQVAVPAPEVAARDAVIGWFRGEFAAANAVIDGLCGHLAQIGGAAEYDAVFSALHRRRLNWFPVLHMQKFYSVADVAAELRRVADARASAAYSEEEAASTVIHEPMDEHLVALAAGPESEPEHVHDPTPQDPAPEAEPNGAVNPVSPTSAAASAAGDHEVADGEDSFGDSSEHKTASTEDDGVADAPARLVPLNAELFFLVDVDRTAGSAPPGQSRPTVPAAAAAAAAKALVWSYISLRLHAAARLGQTGTLLAWSPCIGKYPTNWYGRSRQIYRWLALLVKASLASAKRAAPGAVVWRAEGRGRPPAAAVN</sequence>
<accession>A0A8J5W8V9</accession>
<dbReference type="GO" id="GO:0032451">
    <property type="term" value="F:demethylase activity"/>
    <property type="evidence" value="ECO:0007669"/>
    <property type="project" value="InterPro"/>
</dbReference>
<evidence type="ECO:0000313" key="3">
    <source>
        <dbReference type="Proteomes" id="UP000729402"/>
    </source>
</evidence>
<dbReference type="PANTHER" id="PTHR31447">
    <property type="entry name" value="HYDROXYPROLINE-RICH GLYCOPROTEIN FAMILY PROTEIN-RELATED"/>
    <property type="match status" value="1"/>
</dbReference>
<dbReference type="GO" id="GO:0003729">
    <property type="term" value="F:mRNA binding"/>
    <property type="evidence" value="ECO:0007669"/>
    <property type="project" value="InterPro"/>
</dbReference>
<protein>
    <submittedName>
        <fullName evidence="2">Uncharacterized protein</fullName>
    </submittedName>
</protein>
<dbReference type="Proteomes" id="UP000729402">
    <property type="component" value="Unassembled WGS sequence"/>
</dbReference>
<reference evidence="2" key="1">
    <citation type="journal article" date="2021" name="bioRxiv">
        <title>Whole Genome Assembly and Annotation of Northern Wild Rice, Zizania palustris L., Supports a Whole Genome Duplication in the Zizania Genus.</title>
        <authorList>
            <person name="Haas M."/>
            <person name="Kono T."/>
            <person name="Macchietto M."/>
            <person name="Millas R."/>
            <person name="McGilp L."/>
            <person name="Shao M."/>
            <person name="Duquette J."/>
            <person name="Hirsch C.N."/>
            <person name="Kimball J."/>
        </authorList>
    </citation>
    <scope>NUCLEOTIDE SEQUENCE</scope>
    <source>
        <tissue evidence="2">Fresh leaf tissue</tissue>
    </source>
</reference>
<name>A0A8J5W8V9_ZIZPA</name>
<reference evidence="2" key="2">
    <citation type="submission" date="2021-02" db="EMBL/GenBank/DDBJ databases">
        <authorList>
            <person name="Kimball J.A."/>
            <person name="Haas M.W."/>
            <person name="Macchietto M."/>
            <person name="Kono T."/>
            <person name="Duquette J."/>
            <person name="Shao M."/>
        </authorList>
    </citation>
    <scope>NUCLEOTIDE SEQUENCE</scope>
    <source>
        <tissue evidence="2">Fresh leaf tissue</tissue>
    </source>
</reference>
<dbReference type="OrthoDB" id="1916097at2759"/>
<dbReference type="EMBL" id="JAAALK010000082">
    <property type="protein sequence ID" value="KAG8085515.1"/>
    <property type="molecule type" value="Genomic_DNA"/>
</dbReference>
<keyword evidence="3" id="KW-1185">Reference proteome</keyword>
<proteinExistence type="predicted"/>
<dbReference type="AlphaFoldDB" id="A0A8J5W8V9"/>
<gene>
    <name evidence="2" type="ORF">GUJ93_ZPchr0010g8420</name>
</gene>
<dbReference type="PANTHER" id="PTHR31447:SF2">
    <property type="entry name" value="RNA DEMETHYLASE ALKBH10B"/>
    <property type="match status" value="1"/>
</dbReference>
<dbReference type="GO" id="GO:0006402">
    <property type="term" value="P:mRNA catabolic process"/>
    <property type="evidence" value="ECO:0007669"/>
    <property type="project" value="InterPro"/>
</dbReference>
<evidence type="ECO:0000313" key="2">
    <source>
        <dbReference type="EMBL" id="KAG8085515.1"/>
    </source>
</evidence>